<comment type="catalytic activity">
    <reaction evidence="5">
        <text>[phosphatase 2A protein]-C-terminal L-leucine methyl ester + H2O = [phosphatase 2A protein]-C-terminal L-leucine + methanol + H(+)</text>
        <dbReference type="Rhea" id="RHEA:48548"/>
        <dbReference type="Rhea" id="RHEA-COMP:12134"/>
        <dbReference type="Rhea" id="RHEA-COMP:12135"/>
        <dbReference type="ChEBI" id="CHEBI:15377"/>
        <dbReference type="ChEBI" id="CHEBI:15378"/>
        <dbReference type="ChEBI" id="CHEBI:17790"/>
        <dbReference type="ChEBI" id="CHEBI:90516"/>
        <dbReference type="ChEBI" id="CHEBI:90517"/>
        <dbReference type="EC" id="3.1.1.89"/>
    </reaction>
</comment>
<reference evidence="7 8" key="1">
    <citation type="submission" date="2015-09" db="EMBL/GenBank/DDBJ databases">
        <title>Draft genome of the scarab beetle Oryctes borbonicus.</title>
        <authorList>
            <person name="Meyer J.M."/>
            <person name="Markov G.V."/>
            <person name="Baskaran P."/>
            <person name="Herrmann M."/>
            <person name="Sommer R.J."/>
            <person name="Roedelsperger C."/>
        </authorList>
    </citation>
    <scope>NUCLEOTIDE SEQUENCE [LARGE SCALE GENOMIC DNA]</scope>
    <source>
        <strain evidence="7">OB123</strain>
        <tissue evidence="7">Whole animal</tissue>
    </source>
</reference>
<feature type="domain" description="AB hydrolase-1" evidence="6">
    <location>
        <begin position="72"/>
        <end position="206"/>
    </location>
</feature>
<dbReference type="AlphaFoldDB" id="A0A0T6B3E1"/>
<dbReference type="OrthoDB" id="194865at2759"/>
<gene>
    <name evidence="7" type="ORF">AMK59_4994</name>
</gene>
<dbReference type="EC" id="3.1.1.89" evidence="2"/>
<dbReference type="GO" id="GO:0051723">
    <property type="term" value="F:protein methylesterase activity"/>
    <property type="evidence" value="ECO:0007669"/>
    <property type="project" value="UniProtKB-EC"/>
</dbReference>
<sequence length="239" mass="25768">LISSSFSIRILNRFLKMSLRKSVLSRGSKRMSVSTKDFSPITWTRYFDNKKFVSVNGSLFNVYVKGSGGPGIVALHGGGYSGLTWALFAEEITTKINCHILAIDLRGHGLTSTTDDADLDLATLANDINDVIRGFYMDEIPPIVLIGHSMGGAVAVEAASIVEYAVGLCVIDVVEGSALESLSAMQNILRGRPTSFPSLEHAIQWSFRSGQTHNLEAARVSVPGQIKNLKTGQLGTHDA</sequence>
<keyword evidence="8" id="KW-1185">Reference proteome</keyword>
<evidence type="ECO:0000256" key="4">
    <source>
        <dbReference type="ARBA" id="ARBA00022801"/>
    </source>
</evidence>
<feature type="non-terminal residue" evidence="7">
    <location>
        <position position="239"/>
    </location>
</feature>
<evidence type="ECO:0000259" key="6">
    <source>
        <dbReference type="Pfam" id="PF12697"/>
    </source>
</evidence>
<dbReference type="InterPro" id="IPR016812">
    <property type="entry name" value="PPase_methylesterase_euk"/>
</dbReference>
<dbReference type="PANTHER" id="PTHR14189:SF0">
    <property type="entry name" value="PROTEIN PHOSPHATASE METHYLESTERASE 1"/>
    <property type="match status" value="1"/>
</dbReference>
<dbReference type="InterPro" id="IPR000073">
    <property type="entry name" value="AB_hydrolase_1"/>
</dbReference>
<dbReference type="SUPFAM" id="SSF53474">
    <property type="entry name" value="alpha/beta-Hydrolases"/>
    <property type="match status" value="1"/>
</dbReference>
<comment type="caution">
    <text evidence="7">The sequence shown here is derived from an EMBL/GenBank/DDBJ whole genome shotgun (WGS) entry which is preliminary data.</text>
</comment>
<dbReference type="Proteomes" id="UP000051574">
    <property type="component" value="Unassembled WGS sequence"/>
</dbReference>
<organism evidence="7 8">
    <name type="scientific">Oryctes borbonicus</name>
    <dbReference type="NCBI Taxonomy" id="1629725"/>
    <lineage>
        <taxon>Eukaryota</taxon>
        <taxon>Metazoa</taxon>
        <taxon>Ecdysozoa</taxon>
        <taxon>Arthropoda</taxon>
        <taxon>Hexapoda</taxon>
        <taxon>Insecta</taxon>
        <taxon>Pterygota</taxon>
        <taxon>Neoptera</taxon>
        <taxon>Endopterygota</taxon>
        <taxon>Coleoptera</taxon>
        <taxon>Polyphaga</taxon>
        <taxon>Scarabaeiformia</taxon>
        <taxon>Scarabaeidae</taxon>
        <taxon>Dynastinae</taxon>
        <taxon>Oryctes</taxon>
    </lineage>
</organism>
<protein>
    <recommendedName>
        <fullName evidence="2">protein phosphatase methylesterase-1</fullName>
        <ecNumber evidence="2">3.1.1.89</ecNumber>
    </recommendedName>
</protein>
<evidence type="ECO:0000313" key="8">
    <source>
        <dbReference type="Proteomes" id="UP000051574"/>
    </source>
</evidence>
<dbReference type="Gene3D" id="3.40.50.1820">
    <property type="entry name" value="alpha/beta hydrolase"/>
    <property type="match status" value="1"/>
</dbReference>
<evidence type="ECO:0000313" key="7">
    <source>
        <dbReference type="EMBL" id="KRT81914.1"/>
    </source>
</evidence>
<proteinExistence type="inferred from homology"/>
<evidence type="ECO:0000256" key="2">
    <source>
        <dbReference type="ARBA" id="ARBA00013111"/>
    </source>
</evidence>
<comment type="similarity">
    <text evidence="1">Belongs to the AB hydrolase superfamily.</text>
</comment>
<evidence type="ECO:0000256" key="5">
    <source>
        <dbReference type="ARBA" id="ARBA00049203"/>
    </source>
</evidence>
<dbReference type="PANTHER" id="PTHR14189">
    <property type="entry name" value="PROTEIN PHOSPHATASE METHYLESTERASE-1 RELATED"/>
    <property type="match status" value="1"/>
</dbReference>
<dbReference type="EMBL" id="LJIG01016000">
    <property type="protein sequence ID" value="KRT81914.1"/>
    <property type="molecule type" value="Genomic_DNA"/>
</dbReference>
<name>A0A0T6B3E1_9SCAR</name>
<evidence type="ECO:0000256" key="3">
    <source>
        <dbReference type="ARBA" id="ARBA00022487"/>
    </source>
</evidence>
<evidence type="ECO:0000256" key="1">
    <source>
        <dbReference type="ARBA" id="ARBA00008645"/>
    </source>
</evidence>
<keyword evidence="3" id="KW-0719">Serine esterase</keyword>
<dbReference type="InterPro" id="IPR029058">
    <property type="entry name" value="AB_hydrolase_fold"/>
</dbReference>
<feature type="non-terminal residue" evidence="7">
    <location>
        <position position="1"/>
    </location>
</feature>
<keyword evidence="4 7" id="KW-0378">Hydrolase</keyword>
<dbReference type="Pfam" id="PF12697">
    <property type="entry name" value="Abhydrolase_6"/>
    <property type="match status" value="1"/>
</dbReference>
<accession>A0A0T6B3E1</accession>